<feature type="compositionally biased region" description="Low complexity" evidence="1">
    <location>
        <begin position="53"/>
        <end position="65"/>
    </location>
</feature>
<keyword evidence="3" id="KW-1185">Reference proteome</keyword>
<evidence type="ECO:0000313" key="2">
    <source>
        <dbReference type="EMBL" id="ETO33094.1"/>
    </source>
</evidence>
<name>X6P4T7_RETFI</name>
<evidence type="ECO:0000313" key="3">
    <source>
        <dbReference type="Proteomes" id="UP000023152"/>
    </source>
</evidence>
<accession>X6P4T7</accession>
<sequence>MQQAQKQERERGDSRTMKANQSDDIKDTSVISSIKTERGKFVAAAAESTSKDNNNNNNNNNTNANNARALEDDIAYPVGIVQMLLSALEKFDKLSVFT</sequence>
<protein>
    <submittedName>
        <fullName evidence="2">Uncharacterized protein</fullName>
    </submittedName>
</protein>
<feature type="non-terminal residue" evidence="2">
    <location>
        <position position="98"/>
    </location>
</feature>
<reference evidence="2 3" key="1">
    <citation type="journal article" date="2013" name="Curr. Biol.">
        <title>The Genome of the Foraminiferan Reticulomyxa filosa.</title>
        <authorList>
            <person name="Glockner G."/>
            <person name="Hulsmann N."/>
            <person name="Schleicher M."/>
            <person name="Noegel A.A."/>
            <person name="Eichinger L."/>
            <person name="Gallinger C."/>
            <person name="Pawlowski J."/>
            <person name="Sierra R."/>
            <person name="Euteneuer U."/>
            <person name="Pillet L."/>
            <person name="Moustafa A."/>
            <person name="Platzer M."/>
            <person name="Groth M."/>
            <person name="Szafranski K."/>
            <person name="Schliwa M."/>
        </authorList>
    </citation>
    <scope>NUCLEOTIDE SEQUENCE [LARGE SCALE GENOMIC DNA]</scope>
</reference>
<evidence type="ECO:0000256" key="1">
    <source>
        <dbReference type="SAM" id="MobiDB-lite"/>
    </source>
</evidence>
<comment type="caution">
    <text evidence="2">The sequence shown here is derived from an EMBL/GenBank/DDBJ whole genome shotgun (WGS) entry which is preliminary data.</text>
</comment>
<dbReference type="Proteomes" id="UP000023152">
    <property type="component" value="Unassembled WGS sequence"/>
</dbReference>
<proteinExistence type="predicted"/>
<gene>
    <name evidence="2" type="ORF">RFI_04015</name>
</gene>
<dbReference type="EMBL" id="ASPP01003683">
    <property type="protein sequence ID" value="ETO33094.1"/>
    <property type="molecule type" value="Genomic_DNA"/>
</dbReference>
<organism evidence="2 3">
    <name type="scientific">Reticulomyxa filosa</name>
    <dbReference type="NCBI Taxonomy" id="46433"/>
    <lineage>
        <taxon>Eukaryota</taxon>
        <taxon>Sar</taxon>
        <taxon>Rhizaria</taxon>
        <taxon>Retaria</taxon>
        <taxon>Foraminifera</taxon>
        <taxon>Monothalamids</taxon>
        <taxon>Reticulomyxidae</taxon>
        <taxon>Reticulomyxa</taxon>
    </lineage>
</organism>
<feature type="region of interest" description="Disordered" evidence="1">
    <location>
        <begin position="1"/>
        <end position="32"/>
    </location>
</feature>
<feature type="compositionally biased region" description="Basic and acidic residues" evidence="1">
    <location>
        <begin position="1"/>
        <end position="27"/>
    </location>
</feature>
<dbReference type="AlphaFoldDB" id="X6P4T7"/>
<feature type="region of interest" description="Disordered" evidence="1">
    <location>
        <begin position="44"/>
        <end position="65"/>
    </location>
</feature>